<accession>A0A812QFX9</accession>
<reference evidence="3" key="1">
    <citation type="submission" date="2021-02" db="EMBL/GenBank/DDBJ databases">
        <authorList>
            <person name="Dougan E. K."/>
            <person name="Rhodes N."/>
            <person name="Thang M."/>
            <person name="Chan C."/>
        </authorList>
    </citation>
    <scope>NUCLEOTIDE SEQUENCE</scope>
</reference>
<feature type="region of interest" description="Disordered" evidence="1">
    <location>
        <begin position="186"/>
        <end position="228"/>
    </location>
</feature>
<protein>
    <submittedName>
        <fullName evidence="3">CAX4 protein</fullName>
    </submittedName>
</protein>
<keyword evidence="4" id="KW-1185">Reference proteome</keyword>
<evidence type="ECO:0000256" key="2">
    <source>
        <dbReference type="SAM" id="Phobius"/>
    </source>
</evidence>
<feature type="region of interest" description="Disordered" evidence="1">
    <location>
        <begin position="241"/>
        <end position="268"/>
    </location>
</feature>
<dbReference type="SMART" id="SM00028">
    <property type="entry name" value="TPR"/>
    <property type="match status" value="3"/>
</dbReference>
<proteinExistence type="predicted"/>
<gene>
    <name evidence="3" type="primary">CAX4</name>
    <name evidence="3" type="ORF">SNAT2548_LOCUS20871</name>
</gene>
<dbReference type="Proteomes" id="UP000604046">
    <property type="component" value="Unassembled WGS sequence"/>
</dbReference>
<comment type="caution">
    <text evidence="3">The sequence shown here is derived from an EMBL/GenBank/DDBJ whole genome shotgun (WGS) entry which is preliminary data.</text>
</comment>
<evidence type="ECO:0000256" key="1">
    <source>
        <dbReference type="SAM" id="MobiDB-lite"/>
    </source>
</evidence>
<feature type="compositionally biased region" description="Basic and acidic residues" evidence="1">
    <location>
        <begin position="36"/>
        <end position="45"/>
    </location>
</feature>
<feature type="transmembrane region" description="Helical" evidence="2">
    <location>
        <begin position="131"/>
        <end position="154"/>
    </location>
</feature>
<organism evidence="3 4">
    <name type="scientific">Symbiodinium natans</name>
    <dbReference type="NCBI Taxonomy" id="878477"/>
    <lineage>
        <taxon>Eukaryota</taxon>
        <taxon>Sar</taxon>
        <taxon>Alveolata</taxon>
        <taxon>Dinophyceae</taxon>
        <taxon>Suessiales</taxon>
        <taxon>Symbiodiniaceae</taxon>
        <taxon>Symbiodinium</taxon>
    </lineage>
</organism>
<feature type="compositionally biased region" description="Acidic residues" evidence="1">
    <location>
        <begin position="109"/>
        <end position="120"/>
    </location>
</feature>
<dbReference type="SUPFAM" id="SSF48452">
    <property type="entry name" value="TPR-like"/>
    <property type="match status" value="1"/>
</dbReference>
<dbReference type="InterPro" id="IPR011990">
    <property type="entry name" value="TPR-like_helical_dom_sf"/>
</dbReference>
<feature type="region of interest" description="Disordered" evidence="1">
    <location>
        <begin position="1"/>
        <end position="45"/>
    </location>
</feature>
<keyword evidence="2" id="KW-0812">Transmembrane</keyword>
<feature type="compositionally biased region" description="Polar residues" evidence="1">
    <location>
        <begin position="256"/>
        <end position="266"/>
    </location>
</feature>
<dbReference type="EMBL" id="CAJNDS010002227">
    <property type="protein sequence ID" value="CAE7382415.1"/>
    <property type="molecule type" value="Genomic_DNA"/>
</dbReference>
<sequence>MESPSGVAASGGSSSSTDIGARPKRRSEPARTGVPEMRHQESWEYPLSREEKKHRVMCLFEQELAEARRSGEELVLEELYSQLERIEELQPGTARRLKDAVRGITGDRTDEEEEEEEEEELPPKRKTKWPIVAFVALGLMATAAVVVLGCWAWRGGGAAHTPMDDVINHTGGSAHTVSRSLAALPPAHANVSGPPSANAETVLPGDSVHTASRSLPALPPAHANVSGSPSEIAETVLPGAAEPTLQPSPVAEGPPASSTVTTSEVPASSPDRVSRFFRLGQASLRRSDCFQAQYYFGQALALFQQVELEHPAQHQGISFELIANLAFALVCAQKFEEGVDLLKGCMAGELDCASHLLNALGFALFQLKDYASASQAFLLGAEQDELNPIIWNNLGAARMVLRDLEGADKALDRVADLDKDGLRLSAQHWEVIAANVQELQHRASTGQVSQLPRVALWFGDDEPGQAEQVPGALGAAV</sequence>
<dbReference type="InterPro" id="IPR019734">
    <property type="entry name" value="TPR_rpt"/>
</dbReference>
<evidence type="ECO:0000313" key="3">
    <source>
        <dbReference type="EMBL" id="CAE7382415.1"/>
    </source>
</evidence>
<feature type="compositionally biased region" description="Low complexity" evidence="1">
    <location>
        <begin position="1"/>
        <end position="16"/>
    </location>
</feature>
<name>A0A812QFX9_9DINO</name>
<keyword evidence="2" id="KW-0472">Membrane</keyword>
<evidence type="ECO:0000313" key="4">
    <source>
        <dbReference type="Proteomes" id="UP000604046"/>
    </source>
</evidence>
<keyword evidence="2" id="KW-1133">Transmembrane helix</keyword>
<dbReference type="Gene3D" id="1.25.40.10">
    <property type="entry name" value="Tetratricopeptide repeat domain"/>
    <property type="match status" value="1"/>
</dbReference>
<feature type="region of interest" description="Disordered" evidence="1">
    <location>
        <begin position="105"/>
        <end position="124"/>
    </location>
</feature>
<dbReference type="AlphaFoldDB" id="A0A812QFX9"/>